<feature type="repeat" description="ANK" evidence="3">
    <location>
        <begin position="902"/>
        <end position="934"/>
    </location>
</feature>
<dbReference type="Gene3D" id="3.40.50.300">
    <property type="entry name" value="P-loop containing nucleotide triphosphate hydrolases"/>
    <property type="match status" value="1"/>
</dbReference>
<dbReference type="InterPro" id="IPR038305">
    <property type="entry name" value="HeLo_sf"/>
</dbReference>
<dbReference type="PROSITE" id="PS50088">
    <property type="entry name" value="ANK_REPEAT"/>
    <property type="match status" value="9"/>
</dbReference>
<evidence type="ECO:0000256" key="2">
    <source>
        <dbReference type="ARBA" id="ARBA00023043"/>
    </source>
</evidence>
<dbReference type="Gene3D" id="1.20.120.1020">
    <property type="entry name" value="Prion-inhibition and propagation, HeLo domain"/>
    <property type="match status" value="1"/>
</dbReference>
<feature type="repeat" description="ANK" evidence="3">
    <location>
        <begin position="1151"/>
        <end position="1183"/>
    </location>
</feature>
<dbReference type="Pfam" id="PF00023">
    <property type="entry name" value="Ank"/>
    <property type="match status" value="3"/>
</dbReference>
<keyword evidence="7" id="KW-1185">Reference proteome</keyword>
<feature type="repeat" description="ANK" evidence="3">
    <location>
        <begin position="732"/>
        <end position="764"/>
    </location>
</feature>
<feature type="repeat" description="ANK" evidence="3">
    <location>
        <begin position="975"/>
        <end position="1000"/>
    </location>
</feature>
<feature type="domain" description="Nephrocystin 3-like N-terminal" evidence="5">
    <location>
        <begin position="216"/>
        <end position="384"/>
    </location>
</feature>
<organism evidence="6 7">
    <name type="scientific">Fusarium austroafricanum</name>
    <dbReference type="NCBI Taxonomy" id="2364996"/>
    <lineage>
        <taxon>Eukaryota</taxon>
        <taxon>Fungi</taxon>
        <taxon>Dikarya</taxon>
        <taxon>Ascomycota</taxon>
        <taxon>Pezizomycotina</taxon>
        <taxon>Sordariomycetes</taxon>
        <taxon>Hypocreomycetidae</taxon>
        <taxon>Hypocreales</taxon>
        <taxon>Nectriaceae</taxon>
        <taxon>Fusarium</taxon>
        <taxon>Fusarium concolor species complex</taxon>
    </lineage>
</organism>
<dbReference type="PRINTS" id="PR01415">
    <property type="entry name" value="ANKYRIN"/>
</dbReference>
<dbReference type="OrthoDB" id="539213at2759"/>
<accession>A0A8H4NJM3</accession>
<dbReference type="InterPro" id="IPR051165">
    <property type="entry name" value="Multifunctional_ANK_Repeat"/>
</dbReference>
<evidence type="ECO:0000259" key="4">
    <source>
        <dbReference type="Pfam" id="PF14479"/>
    </source>
</evidence>
<sequence length="1254" mass="140357">MEAAGLAIGIVGIAGLFNTCLDAVSKFQTYKSSNSDAHMIDTRFRAAKARFEQWGVSVGLSRGGLLLDHHAGLDNKETGGVVEDILQIIIKAICDDSNLHRSNGQSRSRNGSYAGLTQSRRRRLKWAIGGKEDRIDQVQMFEKLVQQLYNLVPPKEEQGEPRTGLQSQIWTEDIREVLNKIEDGIKAEVRREVFFWLGRSPPSDKFEDSKAERVRNTCDWIFHRPAFQTWLSQQDPSKPSLLWINGPAGFGKTILCAHIVEHLSSMLSTPLAYFFFASDHESRENPFFALRSWISQVVEYRDNAFECIRQAWDADAGSTEMASRRTLVDLFNKVAKTVPGCVFIADGLDECSQLGTGESSLAAFLSEITAAAADTNVRLLLVSRDEPDIRRALEDSTTHFFCEYRIKPEDVEADTAAFSRSLVDRKLPNKSEDIKGAISEAMADRCEGQFLWIKMQEESLRKGMSKKRLHQVIENTPSGLDRLYDHNWKRIAEMPQWERDRVHALLRWAAFAMEPLTVYEITEAVLITQFEELDPEEYPDDIDDDYVKTEIVGLCGPLLEVKEDPKIPSPGYRTVHMPHFSVRQYLTLHLPTPIWIQPNNQLQMSYERVHHTVIAKACVQYLGLSQVWKEEYNKKTIHESLRLYVTTCWIEHARQGFSDSTAFEISKHFLEAGNPLFNSMIGYLMHHRIAEGLIRPGEIQSVSPLRHVLNYRWTDMAEYLISQVDVNEVSSDSTSPIFWACSAGSTEIVNKLLQLGADLNVTDCGGRTPLHTAAFNGFEGIVETLLKYGHDPSPQDKVGNTPMHLASFKGHVKCCRYLIESGADLTIRNNGGSTILYMVCRLVGQAEVLRMILQNGPRTLATDPHPEEGPPLAYVSILGDVEMAKILFDYGAATSLFVPDVDGWFPLLLAADEGHVELVKLFLEHGGEATLSSARPRGQTLLHTICHRARKSDDEMIKLCMRPGIEPSFLMKDHRGRTPLHIASINGRIDIVRSVLQYQAPDLQALFEAKDKYSRTPLFIASYRGHLHIVQELLRYGAQTAVSIFDIDNNSPLFVASEAGYSDIVQELLRHGAGETISVPNKGGWTPLSVAIMGEFVEIAKILLQIPGVPVNQKDNYGMTPLFIASRFGNQELVRLLLSHSSIDLECKDWVGSTPLFGAVANGHLEIAKLLISKGATVHSQAAIGKSLLWWARRTGSSELTELLVAQTTMLGDAAITNQRIFEPPPEGAEKVKFSASLGWHETAIKRRGEALAD</sequence>
<reference evidence="6" key="1">
    <citation type="submission" date="2020-01" db="EMBL/GenBank/DDBJ databases">
        <title>Identification and distribution of gene clusters putatively required for synthesis of sphingolipid metabolism inhibitors in phylogenetically diverse species of the filamentous fungus Fusarium.</title>
        <authorList>
            <person name="Kim H.-S."/>
            <person name="Busman M."/>
            <person name="Brown D.W."/>
            <person name="Divon H."/>
            <person name="Uhlig S."/>
            <person name="Proctor R.H."/>
        </authorList>
    </citation>
    <scope>NUCLEOTIDE SEQUENCE</scope>
    <source>
        <strain evidence="6">NRRL 53441</strain>
    </source>
</reference>
<evidence type="ECO:0000313" key="7">
    <source>
        <dbReference type="Proteomes" id="UP000605986"/>
    </source>
</evidence>
<evidence type="ECO:0000256" key="1">
    <source>
        <dbReference type="ARBA" id="ARBA00022737"/>
    </source>
</evidence>
<keyword evidence="2 3" id="KW-0040">ANK repeat</keyword>
<dbReference type="SUPFAM" id="SSF52540">
    <property type="entry name" value="P-loop containing nucleoside triphosphate hydrolases"/>
    <property type="match status" value="1"/>
</dbReference>
<evidence type="ECO:0000256" key="3">
    <source>
        <dbReference type="PROSITE-ProRule" id="PRU00023"/>
    </source>
</evidence>
<feature type="repeat" description="ANK" evidence="3">
    <location>
        <begin position="1013"/>
        <end position="1039"/>
    </location>
</feature>
<dbReference type="Pfam" id="PF14479">
    <property type="entry name" value="HeLo"/>
    <property type="match status" value="1"/>
</dbReference>
<evidence type="ECO:0000259" key="5">
    <source>
        <dbReference type="Pfam" id="PF24883"/>
    </source>
</evidence>
<dbReference type="EMBL" id="JAADJG010000754">
    <property type="protein sequence ID" value="KAF4437565.1"/>
    <property type="molecule type" value="Genomic_DNA"/>
</dbReference>
<protein>
    <recommendedName>
        <fullName evidence="8">Prion-inhibition and propagation HeLo domain-containing protein</fullName>
    </recommendedName>
</protein>
<dbReference type="InterPro" id="IPR002110">
    <property type="entry name" value="Ankyrin_rpt"/>
</dbReference>
<comment type="caution">
    <text evidence="6">The sequence shown here is derived from an EMBL/GenBank/DDBJ whole genome shotgun (WGS) entry which is preliminary data.</text>
</comment>
<dbReference type="InterPro" id="IPR029498">
    <property type="entry name" value="HeLo_dom"/>
</dbReference>
<proteinExistence type="predicted"/>
<dbReference type="InterPro" id="IPR056884">
    <property type="entry name" value="NPHP3-like_N"/>
</dbReference>
<dbReference type="SMART" id="SM00248">
    <property type="entry name" value="ANK"/>
    <property type="match status" value="14"/>
</dbReference>
<feature type="repeat" description="ANK" evidence="3">
    <location>
        <begin position="765"/>
        <end position="797"/>
    </location>
</feature>
<dbReference type="InterPro" id="IPR036770">
    <property type="entry name" value="Ankyrin_rpt-contain_sf"/>
</dbReference>
<gene>
    <name evidence="6" type="ORF">F53441_13014</name>
</gene>
<dbReference type="Proteomes" id="UP000605986">
    <property type="component" value="Unassembled WGS sequence"/>
</dbReference>
<dbReference type="Pfam" id="PF24883">
    <property type="entry name" value="NPHP3_N"/>
    <property type="match status" value="1"/>
</dbReference>
<feature type="repeat" description="ANK" evidence="3">
    <location>
        <begin position="1048"/>
        <end position="1073"/>
    </location>
</feature>
<evidence type="ECO:0008006" key="8">
    <source>
        <dbReference type="Google" id="ProtNLM"/>
    </source>
</evidence>
<dbReference type="Gene3D" id="1.25.40.20">
    <property type="entry name" value="Ankyrin repeat-containing domain"/>
    <property type="match status" value="3"/>
</dbReference>
<dbReference type="InterPro" id="IPR027417">
    <property type="entry name" value="P-loop_NTPase"/>
</dbReference>
<dbReference type="Pfam" id="PF12796">
    <property type="entry name" value="Ank_2"/>
    <property type="match status" value="3"/>
</dbReference>
<dbReference type="PANTHER" id="PTHR24123">
    <property type="entry name" value="ANKYRIN REPEAT-CONTAINING"/>
    <property type="match status" value="1"/>
</dbReference>
<dbReference type="AlphaFoldDB" id="A0A8H4NJM3"/>
<dbReference type="PANTHER" id="PTHR24123:SF33">
    <property type="entry name" value="PROTEIN HOS4"/>
    <property type="match status" value="1"/>
</dbReference>
<feature type="repeat" description="ANK" evidence="3">
    <location>
        <begin position="798"/>
        <end position="830"/>
    </location>
</feature>
<name>A0A8H4NJM3_9HYPO</name>
<dbReference type="PROSITE" id="PS50297">
    <property type="entry name" value="ANK_REP_REGION"/>
    <property type="match status" value="9"/>
</dbReference>
<evidence type="ECO:0000313" key="6">
    <source>
        <dbReference type="EMBL" id="KAF4437565.1"/>
    </source>
</evidence>
<dbReference type="SUPFAM" id="SSF48403">
    <property type="entry name" value="Ankyrin repeat"/>
    <property type="match status" value="2"/>
</dbReference>
<feature type="domain" description="Prion-inhibition and propagation HeLo" evidence="4">
    <location>
        <begin position="5"/>
        <end position="157"/>
    </location>
</feature>
<feature type="repeat" description="ANK" evidence="3">
    <location>
        <begin position="1117"/>
        <end position="1142"/>
    </location>
</feature>
<keyword evidence="1" id="KW-0677">Repeat</keyword>
<dbReference type="Pfam" id="PF13606">
    <property type="entry name" value="Ank_3"/>
    <property type="match status" value="1"/>
</dbReference>